<name>A0A3A4B5S1_9ACTN</name>
<dbReference type="Gene3D" id="1.10.8.1080">
    <property type="match status" value="1"/>
</dbReference>
<dbReference type="Gene3D" id="3.40.50.10490">
    <property type="entry name" value="Glucose-6-phosphate isomerase like protein, domain 1"/>
    <property type="match status" value="1"/>
</dbReference>
<protein>
    <recommendedName>
        <fullName evidence="3">N-acetylmuramic acid 6-phosphate etherase</fullName>
        <shortName evidence="3">MurNAc-6-P etherase</shortName>
        <ecNumber evidence="3">4.2.1.126</ecNumber>
    </recommendedName>
    <alternativeName>
        <fullName evidence="3">N-acetylmuramic acid 6-phosphate hydrolase</fullName>
    </alternativeName>
    <alternativeName>
        <fullName evidence="3">N-acetylmuramic acid 6-phosphate lyase</fullName>
    </alternativeName>
</protein>
<comment type="catalytic activity">
    <reaction evidence="3">
        <text>N-acetyl-D-muramate 6-phosphate + H2O = N-acetyl-D-glucosamine 6-phosphate + (R)-lactate</text>
        <dbReference type="Rhea" id="RHEA:26410"/>
        <dbReference type="ChEBI" id="CHEBI:15377"/>
        <dbReference type="ChEBI" id="CHEBI:16004"/>
        <dbReference type="ChEBI" id="CHEBI:57513"/>
        <dbReference type="ChEBI" id="CHEBI:58722"/>
        <dbReference type="EC" id="4.2.1.126"/>
    </reaction>
</comment>
<dbReference type="InterPro" id="IPR005488">
    <property type="entry name" value="Etherase_MurQ"/>
</dbReference>
<dbReference type="AlphaFoldDB" id="A0A3A4B5S1"/>
<dbReference type="NCBIfam" id="NF009222">
    <property type="entry name" value="PRK12570.1"/>
    <property type="match status" value="1"/>
</dbReference>
<evidence type="ECO:0000259" key="4">
    <source>
        <dbReference type="PROSITE" id="PS51464"/>
    </source>
</evidence>
<evidence type="ECO:0000256" key="3">
    <source>
        <dbReference type="HAMAP-Rule" id="MF_00068"/>
    </source>
</evidence>
<dbReference type="OrthoDB" id="9813395at2"/>
<dbReference type="GO" id="GO:0009254">
    <property type="term" value="P:peptidoglycan turnover"/>
    <property type="evidence" value="ECO:0007669"/>
    <property type="project" value="TreeGrafter"/>
</dbReference>
<feature type="domain" description="SIS" evidence="4">
    <location>
        <begin position="67"/>
        <end position="228"/>
    </location>
</feature>
<dbReference type="GO" id="GO:0016803">
    <property type="term" value="F:ether hydrolase activity"/>
    <property type="evidence" value="ECO:0007669"/>
    <property type="project" value="TreeGrafter"/>
</dbReference>
<dbReference type="PANTHER" id="PTHR10088:SF4">
    <property type="entry name" value="GLUCOKINASE REGULATORY PROTEIN"/>
    <property type="match status" value="1"/>
</dbReference>
<comment type="pathway">
    <text evidence="3">Amino-sugar metabolism; N-acetylmuramate degradation.</text>
</comment>
<dbReference type="RefSeq" id="WP_119927002.1">
    <property type="nucleotide sequence ID" value="NZ_QZEY01000004.1"/>
</dbReference>
<feature type="active site" evidence="3">
    <location>
        <position position="126"/>
    </location>
</feature>
<dbReference type="NCBIfam" id="NF003915">
    <property type="entry name" value="PRK05441.1"/>
    <property type="match status" value="1"/>
</dbReference>
<dbReference type="InterPro" id="IPR001347">
    <property type="entry name" value="SIS_dom"/>
</dbReference>
<dbReference type="InterPro" id="IPR046348">
    <property type="entry name" value="SIS_dom_sf"/>
</dbReference>
<dbReference type="GO" id="GO:0046348">
    <property type="term" value="P:amino sugar catabolic process"/>
    <property type="evidence" value="ECO:0007669"/>
    <property type="project" value="InterPro"/>
</dbReference>
<gene>
    <name evidence="3" type="primary">murQ</name>
    <name evidence="5" type="ORF">D5H75_14845</name>
</gene>
<sequence length="326" mass="32454">MSGGEARVSNIETVRVAAPTERANPRTAGIDLLPTIDVLRLINDEDALVAPAVRAVLPELAKAVDLGVDALSAGRSVHYFGAGSSGRIAVLDAAELVPTYTLEPGRVVAHQAGGIAAFEQAVENVEDDEATGAAAAAGLGPGDLAIGLSASGRTPYVAGALGAARAAGAATVLVSANPSAALGDEVDVHVGVDTGPEVVAGSTRMKAGTAQKLVLNTFSTAVMIRLGRTYSNLMIDVTATNAKLRGRLVTILEEATGLPEERCADALAAAEGDLKAALVCLLADTTVPRARTALAAAGGRVRAALAALAGGAPDGPADPGGPVPDL</sequence>
<dbReference type="GO" id="GO:0097367">
    <property type="term" value="F:carbohydrate derivative binding"/>
    <property type="evidence" value="ECO:0007669"/>
    <property type="project" value="InterPro"/>
</dbReference>
<keyword evidence="2 3" id="KW-0119">Carbohydrate metabolism</keyword>
<reference evidence="5 6" key="1">
    <citation type="submission" date="2018-09" db="EMBL/GenBank/DDBJ databases">
        <title>YIM 75507 draft genome.</title>
        <authorList>
            <person name="Tang S."/>
            <person name="Feng Y."/>
        </authorList>
    </citation>
    <scope>NUCLEOTIDE SEQUENCE [LARGE SCALE GENOMIC DNA]</scope>
    <source>
        <strain evidence="5 6">YIM 75507</strain>
    </source>
</reference>
<dbReference type="Pfam" id="PF22645">
    <property type="entry name" value="GKRP_SIS_N"/>
    <property type="match status" value="1"/>
</dbReference>
<dbReference type="GO" id="GO:0016835">
    <property type="term" value="F:carbon-oxygen lyase activity"/>
    <property type="evidence" value="ECO:0007669"/>
    <property type="project" value="UniProtKB-UniRule"/>
</dbReference>
<comment type="miscellaneous">
    <text evidence="3">A lyase-type mechanism (elimination/hydration) is suggested for the cleavage of the lactyl ether bond of MurNAc 6-phosphate, with the formation of an alpha,beta-unsaturated aldehyde intermediate with (E)-stereochemistry, followed by the syn addition of water to give product.</text>
</comment>
<dbReference type="EC" id="4.2.1.126" evidence="3"/>
<dbReference type="InterPro" id="IPR005486">
    <property type="entry name" value="Glucokinase_regulatory_CS"/>
</dbReference>
<evidence type="ECO:0000313" key="5">
    <source>
        <dbReference type="EMBL" id="RJL32752.1"/>
    </source>
</evidence>
<proteinExistence type="inferred from homology"/>
<dbReference type="GO" id="GO:0097173">
    <property type="term" value="P:N-acetylmuramic acid catabolic process"/>
    <property type="evidence" value="ECO:0007669"/>
    <property type="project" value="UniProtKB-UniPathway"/>
</dbReference>
<comment type="similarity">
    <text evidence="3">Belongs to the GCKR-like family. MurNAc-6-P etherase subfamily.</text>
</comment>
<dbReference type="PROSITE" id="PS51464">
    <property type="entry name" value="SIS"/>
    <property type="match status" value="1"/>
</dbReference>
<dbReference type="PROSITE" id="PS01272">
    <property type="entry name" value="GCKR"/>
    <property type="match status" value="1"/>
</dbReference>
<dbReference type="Proteomes" id="UP000265768">
    <property type="component" value="Unassembled WGS sequence"/>
</dbReference>
<keyword evidence="1 3" id="KW-0456">Lyase</keyword>
<dbReference type="CDD" id="cd05007">
    <property type="entry name" value="SIS_Etherase"/>
    <property type="match status" value="1"/>
</dbReference>
<organism evidence="5 6">
    <name type="scientific">Bailinhaonella thermotolerans</name>
    <dbReference type="NCBI Taxonomy" id="1070861"/>
    <lineage>
        <taxon>Bacteria</taxon>
        <taxon>Bacillati</taxon>
        <taxon>Actinomycetota</taxon>
        <taxon>Actinomycetes</taxon>
        <taxon>Streptosporangiales</taxon>
        <taxon>Streptosporangiaceae</taxon>
        <taxon>Bailinhaonella</taxon>
    </lineage>
</organism>
<keyword evidence="6" id="KW-1185">Reference proteome</keyword>
<evidence type="ECO:0000256" key="2">
    <source>
        <dbReference type="ARBA" id="ARBA00023277"/>
    </source>
</evidence>
<dbReference type="HAMAP" id="MF_00068">
    <property type="entry name" value="MurQ"/>
    <property type="match status" value="1"/>
</dbReference>
<accession>A0A3A4B5S1</accession>
<evidence type="ECO:0000256" key="1">
    <source>
        <dbReference type="ARBA" id="ARBA00023239"/>
    </source>
</evidence>
<dbReference type="SUPFAM" id="SSF53697">
    <property type="entry name" value="SIS domain"/>
    <property type="match status" value="1"/>
</dbReference>
<comment type="subunit">
    <text evidence="3">Homodimer.</text>
</comment>
<dbReference type="PANTHER" id="PTHR10088">
    <property type="entry name" value="GLUCOKINASE REGULATORY PROTEIN"/>
    <property type="match status" value="1"/>
</dbReference>
<dbReference type="UniPathway" id="UPA00342"/>
<comment type="function">
    <text evidence="3">Specifically catalyzes the cleavage of the D-lactyl ether substituent of MurNAc 6-phosphate, producing GlcNAc 6-phosphate and D-lactate.</text>
</comment>
<comment type="caution">
    <text evidence="5">The sequence shown here is derived from an EMBL/GenBank/DDBJ whole genome shotgun (WGS) entry which is preliminary data.</text>
</comment>
<evidence type="ECO:0000313" key="6">
    <source>
        <dbReference type="Proteomes" id="UP000265768"/>
    </source>
</evidence>
<dbReference type="InterPro" id="IPR040190">
    <property type="entry name" value="MURQ/GCKR"/>
</dbReference>
<dbReference type="EMBL" id="QZEY01000004">
    <property type="protein sequence ID" value="RJL32752.1"/>
    <property type="molecule type" value="Genomic_DNA"/>
</dbReference>
<feature type="active site" description="Proton donor" evidence="3">
    <location>
        <position position="95"/>
    </location>
</feature>